<comment type="caution">
    <text evidence="2">The sequence shown here is derived from an EMBL/GenBank/DDBJ whole genome shotgun (WGS) entry which is preliminary data.</text>
</comment>
<name>A0A8S9A3K3_SORMA</name>
<dbReference type="AlphaFoldDB" id="A0A8S9A3K3"/>
<protein>
    <submittedName>
        <fullName evidence="2">Uncharacterized protein</fullName>
    </submittedName>
</protein>
<dbReference type="EMBL" id="NMPR01000003">
    <property type="protein sequence ID" value="KAA8636529.1"/>
    <property type="molecule type" value="Genomic_DNA"/>
</dbReference>
<reference evidence="2 3" key="1">
    <citation type="submission" date="2017-07" db="EMBL/GenBank/DDBJ databases">
        <title>Genome sequence of the Sordaria macrospora wild type strain R19027.</title>
        <authorList>
            <person name="Nowrousian M."/>
            <person name="Teichert I."/>
            <person name="Kueck U."/>
        </authorList>
    </citation>
    <scope>NUCLEOTIDE SEQUENCE [LARGE SCALE GENOMIC DNA]</scope>
    <source>
        <strain evidence="2 3">R19027</strain>
        <tissue evidence="2">Mycelium</tissue>
    </source>
</reference>
<evidence type="ECO:0000313" key="3">
    <source>
        <dbReference type="Proteomes" id="UP000433876"/>
    </source>
</evidence>
<sequence length="179" mass="19681">MAQSNSQSRRRLPSTMSTTRSRMSQARSLTTGNVFVMTQRYSGSSPEQERKITRSLRPLSSTGTAGHDNDSQRQMQVDHCSFPRRRPLHPETPPLKPTTLDKFAVGIGEGIHGSITTGLDEFTAWFGATPLNSNALLPTSNGRTGSAKALQTFSQKNIVCRQVTQACRTCRSLEVIEQA</sequence>
<proteinExistence type="predicted"/>
<organism evidence="2 3">
    <name type="scientific">Sordaria macrospora</name>
    <dbReference type="NCBI Taxonomy" id="5147"/>
    <lineage>
        <taxon>Eukaryota</taxon>
        <taxon>Fungi</taxon>
        <taxon>Dikarya</taxon>
        <taxon>Ascomycota</taxon>
        <taxon>Pezizomycotina</taxon>
        <taxon>Sordariomycetes</taxon>
        <taxon>Sordariomycetidae</taxon>
        <taxon>Sordariales</taxon>
        <taxon>Sordariaceae</taxon>
        <taxon>Sordaria</taxon>
    </lineage>
</organism>
<dbReference type="Proteomes" id="UP000433876">
    <property type="component" value="Unassembled WGS sequence"/>
</dbReference>
<evidence type="ECO:0000256" key="1">
    <source>
        <dbReference type="SAM" id="MobiDB-lite"/>
    </source>
</evidence>
<feature type="compositionally biased region" description="Low complexity" evidence="1">
    <location>
        <begin position="13"/>
        <end position="28"/>
    </location>
</feature>
<accession>A0A8S9A3K3</accession>
<gene>
    <name evidence="2" type="ORF">SMACR_01834</name>
</gene>
<feature type="region of interest" description="Disordered" evidence="1">
    <location>
        <begin position="1"/>
        <end position="77"/>
    </location>
</feature>
<dbReference type="VEuPathDB" id="FungiDB:SMAC_01834"/>
<evidence type="ECO:0000313" key="2">
    <source>
        <dbReference type="EMBL" id="KAA8636529.1"/>
    </source>
</evidence>